<dbReference type="OMA" id="YNSCAAY"/>
<organism evidence="1 2">
    <name type="scientific">Chenopodium quinoa</name>
    <name type="common">Quinoa</name>
    <dbReference type="NCBI Taxonomy" id="63459"/>
    <lineage>
        <taxon>Eukaryota</taxon>
        <taxon>Viridiplantae</taxon>
        <taxon>Streptophyta</taxon>
        <taxon>Embryophyta</taxon>
        <taxon>Tracheophyta</taxon>
        <taxon>Spermatophyta</taxon>
        <taxon>Magnoliopsida</taxon>
        <taxon>eudicotyledons</taxon>
        <taxon>Gunneridae</taxon>
        <taxon>Pentapetalae</taxon>
        <taxon>Caryophyllales</taxon>
        <taxon>Chenopodiaceae</taxon>
        <taxon>Chenopodioideae</taxon>
        <taxon>Atripliceae</taxon>
        <taxon>Chenopodium</taxon>
    </lineage>
</organism>
<reference evidence="1" key="2">
    <citation type="submission" date="2021-03" db="UniProtKB">
        <authorList>
            <consortium name="EnsemblPlants"/>
        </authorList>
    </citation>
    <scope>IDENTIFICATION</scope>
</reference>
<proteinExistence type="predicted"/>
<evidence type="ECO:0000313" key="2">
    <source>
        <dbReference type="Proteomes" id="UP000596660"/>
    </source>
</evidence>
<dbReference type="Gramene" id="AUR62037618-RA">
    <property type="protein sequence ID" value="AUR62037618-RA:cds"/>
    <property type="gene ID" value="AUR62037618"/>
</dbReference>
<dbReference type="EnsemblPlants" id="AUR62037618-RA">
    <property type="protein sequence ID" value="AUR62037618-RA:cds"/>
    <property type="gene ID" value="AUR62037618"/>
</dbReference>
<name>A0A803MZ41_CHEQI</name>
<dbReference type="Proteomes" id="UP000596660">
    <property type="component" value="Unplaced"/>
</dbReference>
<sequence length="103" mass="10870">MGSSICLSLWNPSILFLESAKIDSSLVQRQSVSSAIFIAGKRVAGGGVCVGDARRSLRCDVDGCGVRGCGAGDANDLDYNSCAAYFLWYAKERLSGGREEING</sequence>
<accession>A0A803MZ41</accession>
<keyword evidence="2" id="KW-1185">Reference proteome</keyword>
<protein>
    <submittedName>
        <fullName evidence="1">Uncharacterized protein</fullName>
    </submittedName>
</protein>
<dbReference type="AlphaFoldDB" id="A0A803MZ41"/>
<reference evidence="1" key="1">
    <citation type="journal article" date="2017" name="Nature">
        <title>The genome of Chenopodium quinoa.</title>
        <authorList>
            <person name="Jarvis D.E."/>
            <person name="Ho Y.S."/>
            <person name="Lightfoot D.J."/>
            <person name="Schmoeckel S.M."/>
            <person name="Li B."/>
            <person name="Borm T.J.A."/>
            <person name="Ohyanagi H."/>
            <person name="Mineta K."/>
            <person name="Michell C.T."/>
            <person name="Saber N."/>
            <person name="Kharbatia N.M."/>
            <person name="Rupper R.R."/>
            <person name="Sharp A.R."/>
            <person name="Dally N."/>
            <person name="Boughton B.A."/>
            <person name="Woo Y.H."/>
            <person name="Gao G."/>
            <person name="Schijlen E.G.W.M."/>
            <person name="Guo X."/>
            <person name="Momin A.A."/>
            <person name="Negrao S."/>
            <person name="Al-Babili S."/>
            <person name="Gehring C."/>
            <person name="Roessner U."/>
            <person name="Jung C."/>
            <person name="Murphy K."/>
            <person name="Arold S.T."/>
            <person name="Gojobori T."/>
            <person name="van der Linden C.G."/>
            <person name="van Loo E.N."/>
            <person name="Jellen E.N."/>
            <person name="Maughan P.J."/>
            <person name="Tester M."/>
        </authorList>
    </citation>
    <scope>NUCLEOTIDE SEQUENCE [LARGE SCALE GENOMIC DNA]</scope>
    <source>
        <strain evidence="1">cv. PI 614886</strain>
    </source>
</reference>
<evidence type="ECO:0000313" key="1">
    <source>
        <dbReference type="EnsemblPlants" id="AUR62037618-RA:cds"/>
    </source>
</evidence>